<dbReference type="Proteomes" id="UP000515960">
    <property type="component" value="Chromosome"/>
</dbReference>
<dbReference type="InterPro" id="IPR010697">
    <property type="entry name" value="YspA"/>
</dbReference>
<dbReference type="RefSeq" id="WP_187334313.1">
    <property type="nucleotide sequence ID" value="NZ_CP060490.1"/>
</dbReference>
<protein>
    <submittedName>
        <fullName evidence="1">DUF1273 family protein</fullName>
    </submittedName>
</protein>
<name>A0A7G9B8N1_9FIRM</name>
<reference evidence="1 2" key="1">
    <citation type="submission" date="2020-08" db="EMBL/GenBank/DDBJ databases">
        <authorList>
            <person name="Liu C."/>
            <person name="Sun Q."/>
        </authorList>
    </citation>
    <scope>NUCLEOTIDE SEQUENCE [LARGE SCALE GENOMIC DNA]</scope>
    <source>
        <strain evidence="1 2">NSJ-62</strain>
    </source>
</reference>
<dbReference type="EMBL" id="CP060490">
    <property type="protein sequence ID" value="QNL45912.1"/>
    <property type="molecule type" value="Genomic_DNA"/>
</dbReference>
<dbReference type="PANTHER" id="PTHR38440">
    <property type="entry name" value="UPF0398 PROTEIN YPSA"/>
    <property type="match status" value="1"/>
</dbReference>
<accession>A0A7G9B8N1</accession>
<proteinExistence type="predicted"/>
<dbReference type="PANTHER" id="PTHR38440:SF1">
    <property type="entry name" value="UPF0398 PROTEIN SPR0331"/>
    <property type="match status" value="1"/>
</dbReference>
<evidence type="ECO:0000313" key="1">
    <source>
        <dbReference type="EMBL" id="QNL45912.1"/>
    </source>
</evidence>
<dbReference type="Gene3D" id="3.40.50.450">
    <property type="match status" value="1"/>
</dbReference>
<sequence>MVARRWLRLLKTCCFTGHRPQSLPWGNREEDFRCHALKERLQKEIRRLHQEEGVQHFLSGMALGVDTWAAELVLEEKLYWPEIILECVIPCPEQAERWKSADRKRYVSILHRCDRKTVLQEFYSRDCFLLRNRYMVDNSQFVLAVWNGQSGGTGYTVDYARRRNRTMIILPPL</sequence>
<organism evidence="1 2">
    <name type="scientific">Oscillibacter hominis</name>
    <dbReference type="NCBI Taxonomy" id="2763056"/>
    <lineage>
        <taxon>Bacteria</taxon>
        <taxon>Bacillati</taxon>
        <taxon>Bacillota</taxon>
        <taxon>Clostridia</taxon>
        <taxon>Eubacteriales</taxon>
        <taxon>Oscillospiraceae</taxon>
        <taxon>Oscillibacter</taxon>
    </lineage>
</organism>
<dbReference type="Pfam" id="PF06908">
    <property type="entry name" value="YpsA"/>
    <property type="match status" value="1"/>
</dbReference>
<gene>
    <name evidence="1" type="ORF">H8790_12845</name>
</gene>
<dbReference type="KEGG" id="ohi:H8790_12845"/>
<evidence type="ECO:0000313" key="2">
    <source>
        <dbReference type="Proteomes" id="UP000515960"/>
    </source>
</evidence>
<dbReference type="AlphaFoldDB" id="A0A7G9B8N1"/>
<keyword evidence="2" id="KW-1185">Reference proteome</keyword>
<dbReference type="SUPFAM" id="SSF102405">
    <property type="entry name" value="MCP/YpsA-like"/>
    <property type="match status" value="1"/>
</dbReference>